<sequence>MSKISEEDINENRKESSGTRNTPTRLDPACDAARTFLSAAIDMSLQSGAMEFNHKRKSRQLYNHAALSNDRPVVDKDSLGSTLVTQKEKIFNGKSVHLPSLEKIPSPPSRIRSKQKVINNVFTRISDGK</sequence>
<dbReference type="Proteomes" id="UP000027135">
    <property type="component" value="Unassembled WGS sequence"/>
</dbReference>
<feature type="compositionally biased region" description="Basic and acidic residues" evidence="1">
    <location>
        <begin position="1"/>
        <end position="17"/>
    </location>
</feature>
<organism evidence="2 3">
    <name type="scientific">Zootermopsis nevadensis</name>
    <name type="common">Dampwood termite</name>
    <dbReference type="NCBI Taxonomy" id="136037"/>
    <lineage>
        <taxon>Eukaryota</taxon>
        <taxon>Metazoa</taxon>
        <taxon>Ecdysozoa</taxon>
        <taxon>Arthropoda</taxon>
        <taxon>Hexapoda</taxon>
        <taxon>Insecta</taxon>
        <taxon>Pterygota</taxon>
        <taxon>Neoptera</taxon>
        <taxon>Polyneoptera</taxon>
        <taxon>Dictyoptera</taxon>
        <taxon>Blattodea</taxon>
        <taxon>Blattoidea</taxon>
        <taxon>Termitoidae</taxon>
        <taxon>Termopsidae</taxon>
        <taxon>Zootermopsis</taxon>
    </lineage>
</organism>
<evidence type="ECO:0000256" key="1">
    <source>
        <dbReference type="SAM" id="MobiDB-lite"/>
    </source>
</evidence>
<name>A0A067R329_ZOONE</name>
<dbReference type="InParanoid" id="A0A067R329"/>
<accession>A0A067R329</accession>
<reference evidence="2 3" key="1">
    <citation type="journal article" date="2014" name="Nat. Commun.">
        <title>Molecular traces of alternative social organization in a termite genome.</title>
        <authorList>
            <person name="Terrapon N."/>
            <person name="Li C."/>
            <person name="Robertson H.M."/>
            <person name="Ji L."/>
            <person name="Meng X."/>
            <person name="Booth W."/>
            <person name="Chen Z."/>
            <person name="Childers C.P."/>
            <person name="Glastad K.M."/>
            <person name="Gokhale K."/>
            <person name="Gowin J."/>
            <person name="Gronenberg W."/>
            <person name="Hermansen R.A."/>
            <person name="Hu H."/>
            <person name="Hunt B.G."/>
            <person name="Huylmans A.K."/>
            <person name="Khalil S.M."/>
            <person name="Mitchell R.D."/>
            <person name="Munoz-Torres M.C."/>
            <person name="Mustard J.A."/>
            <person name="Pan H."/>
            <person name="Reese J.T."/>
            <person name="Scharf M.E."/>
            <person name="Sun F."/>
            <person name="Vogel H."/>
            <person name="Xiao J."/>
            <person name="Yang W."/>
            <person name="Yang Z."/>
            <person name="Yang Z."/>
            <person name="Zhou J."/>
            <person name="Zhu J."/>
            <person name="Brent C.S."/>
            <person name="Elsik C.G."/>
            <person name="Goodisman M.A."/>
            <person name="Liberles D.A."/>
            <person name="Roe R.M."/>
            <person name="Vargo E.L."/>
            <person name="Vilcinskas A."/>
            <person name="Wang J."/>
            <person name="Bornberg-Bauer E."/>
            <person name="Korb J."/>
            <person name="Zhang G."/>
            <person name="Liebig J."/>
        </authorList>
    </citation>
    <scope>NUCLEOTIDE SEQUENCE [LARGE SCALE GENOMIC DNA]</scope>
    <source>
        <tissue evidence="2">Whole organism</tissue>
    </source>
</reference>
<gene>
    <name evidence="2" type="ORF">L798_08030</name>
</gene>
<proteinExistence type="predicted"/>
<evidence type="ECO:0000313" key="3">
    <source>
        <dbReference type="Proteomes" id="UP000027135"/>
    </source>
</evidence>
<evidence type="ECO:0000313" key="2">
    <source>
        <dbReference type="EMBL" id="KDR17499.1"/>
    </source>
</evidence>
<keyword evidence="3" id="KW-1185">Reference proteome</keyword>
<dbReference type="EMBL" id="KK852731">
    <property type="protein sequence ID" value="KDR17499.1"/>
    <property type="molecule type" value="Genomic_DNA"/>
</dbReference>
<protein>
    <submittedName>
        <fullName evidence="2">Uncharacterized protein</fullName>
    </submittedName>
</protein>
<dbReference type="AlphaFoldDB" id="A0A067R329"/>
<feature type="region of interest" description="Disordered" evidence="1">
    <location>
        <begin position="1"/>
        <end position="27"/>
    </location>
</feature>